<dbReference type="Pfam" id="PF00239">
    <property type="entry name" value="Resolvase"/>
    <property type="match status" value="1"/>
</dbReference>
<comment type="similarity">
    <text evidence="1">Belongs to the site-specific recombinase resolvase family.</text>
</comment>
<dbReference type="InterPro" id="IPR036162">
    <property type="entry name" value="Resolvase-like_N_sf"/>
</dbReference>
<keyword evidence="4" id="KW-0233">DNA recombination</keyword>
<dbReference type="InterPro" id="IPR006118">
    <property type="entry name" value="Recombinase_CS"/>
</dbReference>
<evidence type="ECO:0000256" key="4">
    <source>
        <dbReference type="ARBA" id="ARBA00023172"/>
    </source>
</evidence>
<evidence type="ECO:0000256" key="1">
    <source>
        <dbReference type="ARBA" id="ARBA00009913"/>
    </source>
</evidence>
<dbReference type="Gene3D" id="1.10.10.60">
    <property type="entry name" value="Homeodomain-like"/>
    <property type="match status" value="1"/>
</dbReference>
<dbReference type="SMART" id="SM00857">
    <property type="entry name" value="Resolvase"/>
    <property type="match status" value="1"/>
</dbReference>
<protein>
    <submittedName>
        <fullName evidence="6">DNA-invertase</fullName>
    </submittedName>
</protein>
<dbReference type="Gene3D" id="3.40.50.1390">
    <property type="entry name" value="Resolvase, N-terminal catalytic domain"/>
    <property type="match status" value="1"/>
</dbReference>
<evidence type="ECO:0000256" key="5">
    <source>
        <dbReference type="PIRSR" id="PIRSR606118-50"/>
    </source>
</evidence>
<dbReference type="CDD" id="cd03768">
    <property type="entry name" value="SR_ResInv"/>
    <property type="match status" value="1"/>
</dbReference>
<name>A0A7U9XVS4_9MOLU</name>
<organism evidence="6 7">
    <name type="scientific">Mariniplasma anaerobium</name>
    <dbReference type="NCBI Taxonomy" id="2735436"/>
    <lineage>
        <taxon>Bacteria</taxon>
        <taxon>Bacillati</taxon>
        <taxon>Mycoplasmatota</taxon>
        <taxon>Mollicutes</taxon>
        <taxon>Acholeplasmatales</taxon>
        <taxon>Acholeplasmataceae</taxon>
        <taxon>Mariniplasma</taxon>
    </lineage>
</organism>
<dbReference type="Proteomes" id="UP000620133">
    <property type="component" value="Chromosome"/>
</dbReference>
<proteinExistence type="inferred from homology"/>
<dbReference type="PROSITE" id="PS00397">
    <property type="entry name" value="RECOMBINASES_1"/>
    <property type="match status" value="1"/>
</dbReference>
<evidence type="ECO:0000313" key="7">
    <source>
        <dbReference type="Proteomes" id="UP000620133"/>
    </source>
</evidence>
<dbReference type="InterPro" id="IPR050639">
    <property type="entry name" value="SSR_resolvase"/>
</dbReference>
<dbReference type="EMBL" id="AP024412">
    <property type="protein sequence ID" value="BCR35555.1"/>
    <property type="molecule type" value="Genomic_DNA"/>
</dbReference>
<dbReference type="PROSITE" id="PS51736">
    <property type="entry name" value="RECOMBINASES_3"/>
    <property type="match status" value="1"/>
</dbReference>
<evidence type="ECO:0000256" key="2">
    <source>
        <dbReference type="ARBA" id="ARBA00022908"/>
    </source>
</evidence>
<keyword evidence="2" id="KW-0229">DNA integration</keyword>
<dbReference type="PANTHER" id="PTHR30461">
    <property type="entry name" value="DNA-INVERTASE FROM LAMBDOID PROPHAGE"/>
    <property type="match status" value="1"/>
</dbReference>
<dbReference type="GO" id="GO:0000150">
    <property type="term" value="F:DNA strand exchange activity"/>
    <property type="evidence" value="ECO:0007669"/>
    <property type="project" value="InterPro"/>
</dbReference>
<gene>
    <name evidence="6" type="ORF">MPAN_004480</name>
</gene>
<dbReference type="InterPro" id="IPR006119">
    <property type="entry name" value="Resolv_N"/>
</dbReference>
<accession>A0A7U9XVS4</accession>
<reference evidence="6" key="1">
    <citation type="submission" date="2021-01" db="EMBL/GenBank/DDBJ databases">
        <title>Draft genome sequence of Acholeplasmataceae bacterium strain Mahy22.</title>
        <authorList>
            <person name="Watanabe M."/>
            <person name="Kojima H."/>
            <person name="Fukui M."/>
        </authorList>
    </citation>
    <scope>NUCLEOTIDE SEQUENCE</scope>
    <source>
        <strain evidence="6">Mahy22</strain>
    </source>
</reference>
<dbReference type="SUPFAM" id="SSF53041">
    <property type="entry name" value="Resolvase-like"/>
    <property type="match status" value="1"/>
</dbReference>
<dbReference type="GO" id="GO:0015074">
    <property type="term" value="P:DNA integration"/>
    <property type="evidence" value="ECO:0007669"/>
    <property type="project" value="UniProtKB-KW"/>
</dbReference>
<evidence type="ECO:0000313" key="6">
    <source>
        <dbReference type="EMBL" id="BCR35555.1"/>
    </source>
</evidence>
<dbReference type="GO" id="GO:0003677">
    <property type="term" value="F:DNA binding"/>
    <property type="evidence" value="ECO:0007669"/>
    <property type="project" value="UniProtKB-KW"/>
</dbReference>
<dbReference type="PANTHER" id="PTHR30461:SF26">
    <property type="entry name" value="RESOLVASE HOMOLOG YNEB"/>
    <property type="match status" value="1"/>
</dbReference>
<sequence>MIIGYIRVSTQKQNLEVQQDTLNKYGIDKLYQEKASGRNTNRPILNEVIDYLRTNDILVIYDLSRLGRTVHQVMKLIEYFSQNSIGFISLKENLDITTPIGRAMVIIIASFNQMQVEIQNEKIREGIENAKAHGKHIGRKPISNDKVKIIKALKKEGYTNQEIANHLNISKRTVINYSSIEILK</sequence>
<keyword evidence="3" id="KW-0238">DNA-binding</keyword>
<dbReference type="AlphaFoldDB" id="A0A7U9XVS4"/>
<dbReference type="KEGG" id="manr:MPAN_004480"/>
<keyword evidence="7" id="KW-1185">Reference proteome</keyword>
<feature type="active site" description="O-(5'-phospho-DNA)-serine intermediate" evidence="5">
    <location>
        <position position="9"/>
    </location>
</feature>
<dbReference type="RefSeq" id="WP_176239994.1">
    <property type="nucleotide sequence ID" value="NZ_AP024412.1"/>
</dbReference>
<evidence type="ECO:0000256" key="3">
    <source>
        <dbReference type="ARBA" id="ARBA00023125"/>
    </source>
</evidence>